<name>A0A4R8H073_9FIRM</name>
<dbReference type="RefSeq" id="WP_134115414.1">
    <property type="nucleotide sequence ID" value="NZ_SOEG01000005.1"/>
</dbReference>
<dbReference type="Gene3D" id="3.40.30.10">
    <property type="entry name" value="Glutaredoxin"/>
    <property type="match status" value="1"/>
</dbReference>
<sequence>MNQPKYHIFVCSSSRINGQQRGFCVNKDSVEIIQNFMMEVQDRGMADTMITNTGCLGICDKGPIVIVYPEGVWYGNVSPDDVEEIVESHLEKGKVVERLEI</sequence>
<proteinExistence type="predicted"/>
<comment type="caution">
    <text evidence="4">The sequence shown here is derived from an EMBL/GenBank/DDBJ whole genome shotgun (WGS) entry which is preliminary data.</text>
</comment>
<keyword evidence="1" id="KW-0479">Metal-binding</keyword>
<dbReference type="GO" id="GO:0051536">
    <property type="term" value="F:iron-sulfur cluster binding"/>
    <property type="evidence" value="ECO:0007669"/>
    <property type="project" value="UniProtKB-KW"/>
</dbReference>
<evidence type="ECO:0000313" key="4">
    <source>
        <dbReference type="EMBL" id="TDX52706.1"/>
    </source>
</evidence>
<evidence type="ECO:0000256" key="1">
    <source>
        <dbReference type="ARBA" id="ARBA00022723"/>
    </source>
</evidence>
<keyword evidence="5" id="KW-1185">Reference proteome</keyword>
<reference evidence="4 5" key="1">
    <citation type="submission" date="2019-03" db="EMBL/GenBank/DDBJ databases">
        <title>Subsurface microbial communities from deep shales in Ohio and West Virginia, USA.</title>
        <authorList>
            <person name="Wrighton K."/>
        </authorList>
    </citation>
    <scope>NUCLEOTIDE SEQUENCE [LARGE SCALE GENOMIC DNA]</scope>
    <source>
        <strain evidence="4 5">MSL 6dP</strain>
    </source>
</reference>
<evidence type="ECO:0000256" key="3">
    <source>
        <dbReference type="ARBA" id="ARBA00023014"/>
    </source>
</evidence>
<dbReference type="NCBIfam" id="NF041612">
    <property type="entry name" value="fdxn_Clost"/>
    <property type="match status" value="1"/>
</dbReference>
<accession>A0A4R8H073</accession>
<dbReference type="PANTHER" id="PTHR43578:SF3">
    <property type="entry name" value="NADH-QUINONE OXIDOREDUCTASE SUBUNIT F"/>
    <property type="match status" value="1"/>
</dbReference>
<dbReference type="Pfam" id="PF01257">
    <property type="entry name" value="2Fe-2S_thioredx"/>
    <property type="match status" value="1"/>
</dbReference>
<keyword evidence="3" id="KW-0411">Iron-sulfur</keyword>
<dbReference type="GO" id="GO:0046872">
    <property type="term" value="F:metal ion binding"/>
    <property type="evidence" value="ECO:0007669"/>
    <property type="project" value="UniProtKB-KW"/>
</dbReference>
<evidence type="ECO:0000256" key="2">
    <source>
        <dbReference type="ARBA" id="ARBA00023004"/>
    </source>
</evidence>
<evidence type="ECO:0000313" key="5">
    <source>
        <dbReference type="Proteomes" id="UP000295832"/>
    </source>
</evidence>
<dbReference type="STRING" id="926561.GCA_000379025_00249"/>
<dbReference type="InterPro" id="IPR048109">
    <property type="entry name" value="Fdxn_Clost-type"/>
</dbReference>
<organism evidence="4 5">
    <name type="scientific">Orenia marismortui</name>
    <dbReference type="NCBI Taxonomy" id="46469"/>
    <lineage>
        <taxon>Bacteria</taxon>
        <taxon>Bacillati</taxon>
        <taxon>Bacillota</taxon>
        <taxon>Clostridia</taxon>
        <taxon>Halanaerobiales</taxon>
        <taxon>Halobacteroidaceae</taxon>
        <taxon>Orenia</taxon>
    </lineage>
</organism>
<dbReference type="SUPFAM" id="SSF52833">
    <property type="entry name" value="Thioredoxin-like"/>
    <property type="match status" value="1"/>
</dbReference>
<gene>
    <name evidence="4" type="ORF">C7959_10560</name>
</gene>
<dbReference type="Proteomes" id="UP000295832">
    <property type="component" value="Unassembled WGS sequence"/>
</dbReference>
<dbReference type="EMBL" id="SOEG01000005">
    <property type="protein sequence ID" value="TDX52706.1"/>
    <property type="molecule type" value="Genomic_DNA"/>
</dbReference>
<dbReference type="CDD" id="cd02980">
    <property type="entry name" value="TRX_Fd_family"/>
    <property type="match status" value="1"/>
</dbReference>
<keyword evidence="2" id="KW-0408">Iron</keyword>
<dbReference type="InterPro" id="IPR036249">
    <property type="entry name" value="Thioredoxin-like_sf"/>
</dbReference>
<protein>
    <submittedName>
        <fullName evidence="4">(2Fe-2S) ferredoxin</fullName>
    </submittedName>
</protein>
<dbReference type="PANTHER" id="PTHR43578">
    <property type="entry name" value="NADH-QUINONE OXIDOREDUCTASE SUBUNIT F"/>
    <property type="match status" value="1"/>
</dbReference>
<dbReference type="AlphaFoldDB" id="A0A4R8H073"/>